<protein>
    <submittedName>
        <fullName evidence="1">Uncharacterized protein</fullName>
    </submittedName>
</protein>
<accession>A0AAX2F0V3</accession>
<keyword evidence="2" id="KW-1185">Reference proteome</keyword>
<name>A0AAX2F0V3_9BACT</name>
<reference evidence="1 2" key="1">
    <citation type="submission" date="2016-11" db="EMBL/GenBank/DDBJ databases">
        <authorList>
            <person name="Varghese N."/>
            <person name="Submissions S."/>
        </authorList>
    </citation>
    <scope>NUCLEOTIDE SEQUENCE [LARGE SCALE GENOMIC DNA]</scope>
    <source>
        <strain evidence="1 2">DSM 22613</strain>
    </source>
</reference>
<comment type="caution">
    <text evidence="1">The sequence shown here is derived from an EMBL/GenBank/DDBJ whole genome shotgun (WGS) entry which is preliminary data.</text>
</comment>
<evidence type="ECO:0000313" key="2">
    <source>
        <dbReference type="Proteomes" id="UP000184105"/>
    </source>
</evidence>
<proteinExistence type="predicted"/>
<gene>
    <name evidence="1" type="ORF">SAMN05444364_10164</name>
</gene>
<organism evidence="1 2">
    <name type="scientific">Prevotella scopos JCM 17725</name>
    <dbReference type="NCBI Taxonomy" id="1236518"/>
    <lineage>
        <taxon>Bacteria</taxon>
        <taxon>Pseudomonadati</taxon>
        <taxon>Bacteroidota</taxon>
        <taxon>Bacteroidia</taxon>
        <taxon>Bacteroidales</taxon>
        <taxon>Prevotellaceae</taxon>
        <taxon>Prevotella</taxon>
    </lineage>
</organism>
<dbReference type="Proteomes" id="UP000184105">
    <property type="component" value="Unassembled WGS sequence"/>
</dbReference>
<sequence>MFKVPIKRSQIYVRKRIELNAPSSKFKVQNSKFIKSLLLFVIFTNFAHYI</sequence>
<evidence type="ECO:0000313" key="1">
    <source>
        <dbReference type="EMBL" id="SHF54395.1"/>
    </source>
</evidence>
<dbReference type="EMBL" id="FQWA01000001">
    <property type="protein sequence ID" value="SHF54395.1"/>
    <property type="molecule type" value="Genomic_DNA"/>
</dbReference>
<dbReference type="AlphaFoldDB" id="A0AAX2F0V3"/>